<accession>W6A700</accession>
<keyword evidence="1" id="KW-0472">Membrane</keyword>
<feature type="transmembrane region" description="Helical" evidence="1">
    <location>
        <begin position="161"/>
        <end position="181"/>
    </location>
</feature>
<sequence>MKKTDELSNSQNQVSETKFTYDLDTIDLDYEISKLSKTNRHVKFKSETLNITIVSLLLSMSTAVSLINVIIPMFITSINVGFVLKYFIIAISFQVVGLYWGMIIGLLDGLLQFLIWGMSPLFRLTSALGLVVWVFLFWLLFEKLFSIYTNKSTTSRAMASFCGGIIILFIQPFVGATLTYFRLMIEVGVKDYSLLMFANTWISLMVFDLFAIILFVTTTYRIQLIISKYRQ</sequence>
<evidence type="ECO:0000313" key="3">
    <source>
        <dbReference type="Proteomes" id="UP000019267"/>
    </source>
</evidence>
<dbReference type="OrthoDB" id="388949at2"/>
<dbReference type="Gene3D" id="1.10.1760.20">
    <property type="match status" value="1"/>
</dbReference>
<proteinExistence type="predicted"/>
<dbReference type="STRING" id="1276246.SCULI_v1c04050"/>
<name>W6A700_9MOLU</name>
<dbReference type="RefSeq" id="WP_025362985.1">
    <property type="nucleotide sequence ID" value="NZ_CP006681.1"/>
</dbReference>
<dbReference type="KEGG" id="scq:SCULI_v1c04050"/>
<feature type="transmembrane region" description="Helical" evidence="1">
    <location>
        <begin position="121"/>
        <end position="141"/>
    </location>
</feature>
<protein>
    <recommendedName>
        <fullName evidence="4">Transmembrane protein</fullName>
    </recommendedName>
</protein>
<keyword evidence="1" id="KW-0812">Transmembrane</keyword>
<feature type="transmembrane region" description="Helical" evidence="1">
    <location>
        <begin position="201"/>
        <end position="222"/>
    </location>
</feature>
<reference evidence="2 3" key="1">
    <citation type="journal article" date="2014" name="Genome Biol. Evol.">
        <title>Molecular evolution of the substrate utilization strategies and putative virulence factors in mosquito-associated Spiroplasma species.</title>
        <authorList>
            <person name="Chang T.H."/>
            <person name="Lo W.S."/>
            <person name="Ku C."/>
            <person name="Chen L.L."/>
            <person name="Kuo C.H."/>
        </authorList>
    </citation>
    <scope>NUCLEOTIDE SEQUENCE [LARGE SCALE GENOMIC DNA]</scope>
    <source>
        <strain evidence="2">AES-1</strain>
    </source>
</reference>
<dbReference type="HOGENOM" id="CLU_1229249_0_0_14"/>
<dbReference type="AlphaFoldDB" id="W6A700"/>
<evidence type="ECO:0000256" key="1">
    <source>
        <dbReference type="SAM" id="Phobius"/>
    </source>
</evidence>
<dbReference type="Proteomes" id="UP000019267">
    <property type="component" value="Chromosome"/>
</dbReference>
<dbReference type="PATRIC" id="fig|1276246.3.peg.404"/>
<keyword evidence="3" id="KW-1185">Reference proteome</keyword>
<feature type="transmembrane region" description="Helical" evidence="1">
    <location>
        <begin position="51"/>
        <end position="75"/>
    </location>
</feature>
<gene>
    <name evidence="2" type="ORF">SCULI_v1c04050</name>
</gene>
<organism evidence="2 3">
    <name type="scientific">Spiroplasma culicicola AES-1</name>
    <dbReference type="NCBI Taxonomy" id="1276246"/>
    <lineage>
        <taxon>Bacteria</taxon>
        <taxon>Bacillati</taxon>
        <taxon>Mycoplasmatota</taxon>
        <taxon>Mollicutes</taxon>
        <taxon>Entomoplasmatales</taxon>
        <taxon>Spiroplasmataceae</taxon>
        <taxon>Spiroplasma</taxon>
    </lineage>
</organism>
<dbReference type="EMBL" id="CP006681">
    <property type="protein sequence ID" value="AHI52746.1"/>
    <property type="molecule type" value="Genomic_DNA"/>
</dbReference>
<feature type="transmembrane region" description="Helical" evidence="1">
    <location>
        <begin position="87"/>
        <end position="115"/>
    </location>
</feature>
<evidence type="ECO:0008006" key="4">
    <source>
        <dbReference type="Google" id="ProtNLM"/>
    </source>
</evidence>
<keyword evidence="1" id="KW-1133">Transmembrane helix</keyword>
<evidence type="ECO:0000313" key="2">
    <source>
        <dbReference type="EMBL" id="AHI52746.1"/>
    </source>
</evidence>